<keyword evidence="4" id="KW-1185">Reference proteome</keyword>
<evidence type="ECO:0000256" key="2">
    <source>
        <dbReference type="ARBA" id="ARBA00023235"/>
    </source>
</evidence>
<dbReference type="InterPro" id="IPR001920">
    <property type="entry name" value="Asp/Glu_race"/>
</dbReference>
<evidence type="ECO:0000313" key="3">
    <source>
        <dbReference type="EMBL" id="MBW8640265.1"/>
    </source>
</evidence>
<comment type="caution">
    <text evidence="3">The sequence shown here is derived from an EMBL/GenBank/DDBJ whole genome shotgun (WGS) entry which is preliminary data.</text>
</comment>
<dbReference type="Proteomes" id="UP001196509">
    <property type="component" value="Unassembled WGS sequence"/>
</dbReference>
<proteinExistence type="inferred from homology"/>
<dbReference type="InterPro" id="IPR004380">
    <property type="entry name" value="Asp_race"/>
</dbReference>
<sequence>MSWRSTALYYRMLNEMSEARHGSLENTASIVVTLPFAPLVAAMERGDSDAVSSRIAEAASQLEAAGAGCVLLTAFTAHFAVDVVRDAISIPLIDVGDALAQVCRDRKLDRVGMLGTTYTLESGHVAGRLAANGIEALLPEPKLATRVNAMIQGELTRGSLSETGGGIFDEAVDHLAGRGAQAVALACTELPLLLPRTSQVPLIDGVEAHVAFALSAMEKKA</sequence>
<dbReference type="PANTHER" id="PTHR21198:SF7">
    <property type="entry name" value="ASPARTATE-GLUTAMATE RACEMASE FAMILY"/>
    <property type="match status" value="1"/>
</dbReference>
<evidence type="ECO:0000313" key="4">
    <source>
        <dbReference type="Proteomes" id="UP001196509"/>
    </source>
</evidence>
<accession>A0AAE3D207</accession>
<name>A0AAE3D207_9HYPH</name>
<reference evidence="3" key="1">
    <citation type="submission" date="2021-08" db="EMBL/GenBank/DDBJ databases">
        <title>Hoeflea bacterium WL0058 sp. nov., isolated from the sediment.</title>
        <authorList>
            <person name="Wang L."/>
            <person name="Zhang D."/>
        </authorList>
    </citation>
    <scope>NUCLEOTIDE SEQUENCE</scope>
    <source>
        <strain evidence="3">WL0058</strain>
    </source>
</reference>
<dbReference type="NCBIfam" id="TIGR00035">
    <property type="entry name" value="asp_race"/>
    <property type="match status" value="1"/>
</dbReference>
<comment type="similarity">
    <text evidence="1">Belongs to the aspartate/glutamate racemases family.</text>
</comment>
<organism evidence="3 4">
    <name type="scientific">Flavimaribacter sediminis</name>
    <dbReference type="NCBI Taxonomy" id="2865987"/>
    <lineage>
        <taxon>Bacteria</taxon>
        <taxon>Pseudomonadati</taxon>
        <taxon>Pseudomonadota</taxon>
        <taxon>Alphaproteobacteria</taxon>
        <taxon>Hyphomicrobiales</taxon>
        <taxon>Rhizobiaceae</taxon>
        <taxon>Flavimaribacter</taxon>
    </lineage>
</organism>
<dbReference type="SUPFAM" id="SSF53681">
    <property type="entry name" value="Aspartate/glutamate racemase"/>
    <property type="match status" value="2"/>
</dbReference>
<dbReference type="EC" id="5.1.1.-" evidence="3"/>
<dbReference type="Pfam" id="PF01177">
    <property type="entry name" value="Asp_Glu_race"/>
    <property type="match status" value="1"/>
</dbReference>
<protein>
    <submittedName>
        <fullName evidence="3">Amino acid racemase</fullName>
        <ecNumber evidence="3">5.1.1.-</ecNumber>
    </submittedName>
</protein>
<dbReference type="AlphaFoldDB" id="A0AAE3D207"/>
<keyword evidence="2 3" id="KW-0413">Isomerase</keyword>
<gene>
    <name evidence="3" type="ORF">K1W69_23935</name>
</gene>
<dbReference type="InterPro" id="IPR015942">
    <property type="entry name" value="Asp/Glu/hydantoin_racemase"/>
</dbReference>
<dbReference type="GO" id="GO:0047661">
    <property type="term" value="F:amino-acid racemase activity"/>
    <property type="evidence" value="ECO:0007669"/>
    <property type="project" value="InterPro"/>
</dbReference>
<dbReference type="EMBL" id="JAICBX010000005">
    <property type="protein sequence ID" value="MBW8640265.1"/>
    <property type="molecule type" value="Genomic_DNA"/>
</dbReference>
<dbReference type="PANTHER" id="PTHR21198">
    <property type="entry name" value="GLUTAMATE RACEMASE"/>
    <property type="match status" value="1"/>
</dbReference>
<dbReference type="Gene3D" id="3.40.50.1860">
    <property type="match status" value="2"/>
</dbReference>
<evidence type="ECO:0000256" key="1">
    <source>
        <dbReference type="ARBA" id="ARBA00007847"/>
    </source>
</evidence>